<feature type="non-terminal residue" evidence="1">
    <location>
        <position position="1"/>
    </location>
</feature>
<keyword evidence="2" id="KW-1185">Reference proteome</keyword>
<proteinExistence type="predicted"/>
<protein>
    <submittedName>
        <fullName evidence="1">Jg14905 protein</fullName>
    </submittedName>
</protein>
<gene>
    <name evidence="1" type="primary">jg14905</name>
    <name evidence="1" type="ORF">PAEG_LOCUS3989</name>
</gene>
<evidence type="ECO:0000313" key="1">
    <source>
        <dbReference type="EMBL" id="CAH2215910.1"/>
    </source>
</evidence>
<evidence type="ECO:0000313" key="2">
    <source>
        <dbReference type="Proteomes" id="UP000838756"/>
    </source>
</evidence>
<accession>A0A8S4QSZ3</accession>
<reference evidence="1" key="1">
    <citation type="submission" date="2022-03" db="EMBL/GenBank/DDBJ databases">
        <authorList>
            <person name="Lindestad O."/>
        </authorList>
    </citation>
    <scope>NUCLEOTIDE SEQUENCE</scope>
</reference>
<dbReference type="OrthoDB" id="10041151at2759"/>
<organism evidence="1 2">
    <name type="scientific">Pararge aegeria aegeria</name>
    <dbReference type="NCBI Taxonomy" id="348720"/>
    <lineage>
        <taxon>Eukaryota</taxon>
        <taxon>Metazoa</taxon>
        <taxon>Ecdysozoa</taxon>
        <taxon>Arthropoda</taxon>
        <taxon>Hexapoda</taxon>
        <taxon>Insecta</taxon>
        <taxon>Pterygota</taxon>
        <taxon>Neoptera</taxon>
        <taxon>Endopterygota</taxon>
        <taxon>Lepidoptera</taxon>
        <taxon>Glossata</taxon>
        <taxon>Ditrysia</taxon>
        <taxon>Papilionoidea</taxon>
        <taxon>Nymphalidae</taxon>
        <taxon>Satyrinae</taxon>
        <taxon>Satyrini</taxon>
        <taxon>Parargina</taxon>
        <taxon>Pararge</taxon>
    </lineage>
</organism>
<dbReference type="Proteomes" id="UP000838756">
    <property type="component" value="Unassembled WGS sequence"/>
</dbReference>
<dbReference type="AlphaFoldDB" id="A0A8S4QSZ3"/>
<name>A0A8S4QSZ3_9NEOP</name>
<sequence>MSFAEFKISCGVLSKLESLIFCKQNNKNINEKCGKRAHEHGRVAPWASTLLSESKVVGSIPTTGKYPAHELRCLRRWLHSMEGRLPPPALGAARAAPYHELMRKLSEHQ</sequence>
<comment type="caution">
    <text evidence="1">The sequence shown here is derived from an EMBL/GenBank/DDBJ whole genome shotgun (WGS) entry which is preliminary data.</text>
</comment>
<dbReference type="EMBL" id="CAKXAJ010013324">
    <property type="protein sequence ID" value="CAH2215910.1"/>
    <property type="molecule type" value="Genomic_DNA"/>
</dbReference>